<name>A0ACB8TBE7_9AGAM</name>
<reference evidence="1" key="1">
    <citation type="submission" date="2021-03" db="EMBL/GenBank/DDBJ databases">
        <authorList>
            <consortium name="DOE Joint Genome Institute"/>
            <person name="Ahrendt S."/>
            <person name="Looney B.P."/>
            <person name="Miyauchi S."/>
            <person name="Morin E."/>
            <person name="Drula E."/>
            <person name="Courty P.E."/>
            <person name="Chicoki N."/>
            <person name="Fauchery L."/>
            <person name="Kohler A."/>
            <person name="Kuo A."/>
            <person name="Labutti K."/>
            <person name="Pangilinan J."/>
            <person name="Lipzen A."/>
            <person name="Riley R."/>
            <person name="Andreopoulos W."/>
            <person name="He G."/>
            <person name="Johnson J."/>
            <person name="Barry K.W."/>
            <person name="Grigoriev I.V."/>
            <person name="Nagy L."/>
            <person name="Hibbett D."/>
            <person name="Henrissat B."/>
            <person name="Matheny P.B."/>
            <person name="Labbe J."/>
            <person name="Martin F."/>
        </authorList>
    </citation>
    <scope>NUCLEOTIDE SEQUENCE</scope>
    <source>
        <strain evidence="1">HHB10654</strain>
    </source>
</reference>
<keyword evidence="2" id="KW-1185">Reference proteome</keyword>
<feature type="non-terminal residue" evidence="1">
    <location>
        <position position="1"/>
    </location>
</feature>
<accession>A0ACB8TBE7</accession>
<dbReference type="EMBL" id="MU277195">
    <property type="protein sequence ID" value="KAI0065650.1"/>
    <property type="molecule type" value="Genomic_DNA"/>
</dbReference>
<evidence type="ECO:0000313" key="1">
    <source>
        <dbReference type="EMBL" id="KAI0065650.1"/>
    </source>
</evidence>
<evidence type="ECO:0000313" key="2">
    <source>
        <dbReference type="Proteomes" id="UP000814140"/>
    </source>
</evidence>
<organism evidence="1 2">
    <name type="scientific">Artomyces pyxidatus</name>
    <dbReference type="NCBI Taxonomy" id="48021"/>
    <lineage>
        <taxon>Eukaryota</taxon>
        <taxon>Fungi</taxon>
        <taxon>Dikarya</taxon>
        <taxon>Basidiomycota</taxon>
        <taxon>Agaricomycotina</taxon>
        <taxon>Agaricomycetes</taxon>
        <taxon>Russulales</taxon>
        <taxon>Auriscalpiaceae</taxon>
        <taxon>Artomyces</taxon>
    </lineage>
</organism>
<proteinExistence type="predicted"/>
<protein>
    <submittedName>
        <fullName evidence="1">Uncharacterized protein</fullName>
    </submittedName>
</protein>
<comment type="caution">
    <text evidence="1">The sequence shown here is derived from an EMBL/GenBank/DDBJ whole genome shotgun (WGS) entry which is preliminary data.</text>
</comment>
<sequence length="89" mass="10358">NERESRYSQPKIELYGLFRALRALRMHIIGLVNVTVKMDAKYVRGMLNNPDIQPNTAMNRWITAILLYDFKLVHVPAEKHLGPDGLLRR</sequence>
<reference evidence="1" key="2">
    <citation type="journal article" date="2022" name="New Phytol.">
        <title>Evolutionary transition to the ectomycorrhizal habit in the genomes of a hyperdiverse lineage of mushroom-forming fungi.</title>
        <authorList>
            <person name="Looney B."/>
            <person name="Miyauchi S."/>
            <person name="Morin E."/>
            <person name="Drula E."/>
            <person name="Courty P.E."/>
            <person name="Kohler A."/>
            <person name="Kuo A."/>
            <person name="LaButti K."/>
            <person name="Pangilinan J."/>
            <person name="Lipzen A."/>
            <person name="Riley R."/>
            <person name="Andreopoulos W."/>
            <person name="He G."/>
            <person name="Johnson J."/>
            <person name="Nolan M."/>
            <person name="Tritt A."/>
            <person name="Barry K.W."/>
            <person name="Grigoriev I.V."/>
            <person name="Nagy L.G."/>
            <person name="Hibbett D."/>
            <person name="Henrissat B."/>
            <person name="Matheny P.B."/>
            <person name="Labbe J."/>
            <person name="Martin F.M."/>
        </authorList>
    </citation>
    <scope>NUCLEOTIDE SEQUENCE</scope>
    <source>
        <strain evidence="1">HHB10654</strain>
    </source>
</reference>
<gene>
    <name evidence="1" type="ORF">BV25DRAFT_1774161</name>
</gene>
<dbReference type="Proteomes" id="UP000814140">
    <property type="component" value="Unassembled WGS sequence"/>
</dbReference>
<feature type="non-terminal residue" evidence="1">
    <location>
        <position position="89"/>
    </location>
</feature>